<feature type="chain" id="PRO_5042163314" evidence="1">
    <location>
        <begin position="23"/>
        <end position="285"/>
    </location>
</feature>
<evidence type="ECO:0000256" key="1">
    <source>
        <dbReference type="SAM" id="SignalP"/>
    </source>
</evidence>
<organism evidence="2 3">
    <name type="scientific">Cephalotrichum gorgonifer</name>
    <dbReference type="NCBI Taxonomy" id="2041049"/>
    <lineage>
        <taxon>Eukaryota</taxon>
        <taxon>Fungi</taxon>
        <taxon>Dikarya</taxon>
        <taxon>Ascomycota</taxon>
        <taxon>Pezizomycotina</taxon>
        <taxon>Sordariomycetes</taxon>
        <taxon>Hypocreomycetidae</taxon>
        <taxon>Microascales</taxon>
        <taxon>Microascaceae</taxon>
        <taxon>Cephalotrichum</taxon>
    </lineage>
</organism>
<gene>
    <name evidence="2" type="ORF">DNG_10165</name>
</gene>
<protein>
    <submittedName>
        <fullName evidence="2">Uncharacterized protein</fullName>
    </submittedName>
</protein>
<proteinExistence type="predicted"/>
<keyword evidence="1" id="KW-0732">Signal</keyword>
<name>A0AAE8T034_9PEZI</name>
<evidence type="ECO:0000313" key="2">
    <source>
        <dbReference type="EMBL" id="SPO07471.1"/>
    </source>
</evidence>
<accession>A0AAE8T034</accession>
<evidence type="ECO:0000313" key="3">
    <source>
        <dbReference type="Proteomes" id="UP001187682"/>
    </source>
</evidence>
<keyword evidence="3" id="KW-1185">Reference proteome</keyword>
<feature type="signal peptide" evidence="1">
    <location>
        <begin position="1"/>
        <end position="22"/>
    </location>
</feature>
<reference evidence="2" key="1">
    <citation type="submission" date="2018-03" db="EMBL/GenBank/DDBJ databases">
        <authorList>
            <person name="Guldener U."/>
        </authorList>
    </citation>
    <scope>NUCLEOTIDE SEQUENCE</scope>
</reference>
<dbReference type="AlphaFoldDB" id="A0AAE8T034"/>
<sequence>MRINPLTVGFLASRLLLPGALATPVATSAAPVATSVEDQEGGWILSSPGYLVPVDMPEEKFDVDAPWMTPVIDSINRDANESIFDADGFDVLPQKAAALEARGQASTRFWLGRNMADMGCGETISSIRSVLGDAVYSLCKGGLCDAGEGVKYVRKITWMATGTGRKSRWLEITTMGVYTGDATLGNIHNAVKASVRRETVKWAWRWTVYPTTLGGVEDRCKMAKFPNYIRIDKPAPNRVDVQFWIKLNTIESNCLVTEALSVIGGAIHGAVGGFFGAINMMCANL</sequence>
<comment type="caution">
    <text evidence="2">The sequence shown here is derived from an EMBL/GenBank/DDBJ whole genome shotgun (WGS) entry which is preliminary data.</text>
</comment>
<dbReference type="EMBL" id="ONZQ02000021">
    <property type="protein sequence ID" value="SPO07471.1"/>
    <property type="molecule type" value="Genomic_DNA"/>
</dbReference>
<dbReference type="Proteomes" id="UP001187682">
    <property type="component" value="Unassembled WGS sequence"/>
</dbReference>